<evidence type="ECO:0000256" key="7">
    <source>
        <dbReference type="ARBA" id="ARBA00022989"/>
    </source>
</evidence>
<dbReference type="PANTHER" id="PTHR30614:SF1">
    <property type="entry name" value="GLUTAMATE_ASPARTATE IMPORT PERMEASE PROTEIN GLTK"/>
    <property type="match status" value="1"/>
</dbReference>
<dbReference type="GO" id="GO:0006865">
    <property type="term" value="P:amino acid transport"/>
    <property type="evidence" value="ECO:0007669"/>
    <property type="project" value="UniProtKB-KW"/>
</dbReference>
<dbReference type="NCBIfam" id="TIGR01726">
    <property type="entry name" value="HEQRo_perm_3TM"/>
    <property type="match status" value="1"/>
</dbReference>
<evidence type="ECO:0000256" key="12">
    <source>
        <dbReference type="RuleBase" id="RU363032"/>
    </source>
</evidence>
<evidence type="ECO:0000256" key="5">
    <source>
        <dbReference type="ARBA" id="ARBA00022692"/>
    </source>
</evidence>
<dbReference type="GO" id="GO:0043190">
    <property type="term" value="C:ATP-binding cassette (ABC) transporter complex"/>
    <property type="evidence" value="ECO:0007669"/>
    <property type="project" value="InterPro"/>
</dbReference>
<dbReference type="Pfam" id="PF00528">
    <property type="entry name" value="BPD_transp_1"/>
    <property type="match status" value="1"/>
</dbReference>
<keyword evidence="4" id="KW-1003">Cell membrane</keyword>
<dbReference type="Proteomes" id="UP000322822">
    <property type="component" value="Chromosome 2"/>
</dbReference>
<dbReference type="CDD" id="cd06261">
    <property type="entry name" value="TM_PBP2"/>
    <property type="match status" value="1"/>
</dbReference>
<evidence type="ECO:0000256" key="8">
    <source>
        <dbReference type="ARBA" id="ARBA00023136"/>
    </source>
</evidence>
<keyword evidence="8 12" id="KW-0472">Membrane</keyword>
<dbReference type="PROSITE" id="PS50928">
    <property type="entry name" value="ABC_TM1"/>
    <property type="match status" value="1"/>
</dbReference>
<dbReference type="FunFam" id="1.10.3720.10:FF:000006">
    <property type="entry name" value="Glutamate/aspartate ABC transporter, permease protein GltK"/>
    <property type="match status" value="1"/>
</dbReference>
<feature type="transmembrane region" description="Helical" evidence="12">
    <location>
        <begin position="20"/>
        <end position="45"/>
    </location>
</feature>
<evidence type="ECO:0000313" key="14">
    <source>
        <dbReference type="EMBL" id="QET05202.1"/>
    </source>
</evidence>
<dbReference type="SUPFAM" id="SSF161098">
    <property type="entry name" value="MetI-like"/>
    <property type="match status" value="1"/>
</dbReference>
<dbReference type="InterPro" id="IPR043429">
    <property type="entry name" value="ArtM/GltK/GlnP/TcyL/YhdX-like"/>
</dbReference>
<dbReference type="InterPro" id="IPR035906">
    <property type="entry name" value="MetI-like_sf"/>
</dbReference>
<gene>
    <name evidence="14" type="ORF">FOB72_24540</name>
</gene>
<dbReference type="Gene3D" id="1.10.3720.10">
    <property type="entry name" value="MetI-like"/>
    <property type="match status" value="1"/>
</dbReference>
<evidence type="ECO:0000256" key="10">
    <source>
        <dbReference type="ARBA" id="ARBA00062718"/>
    </source>
</evidence>
<dbReference type="AlphaFoldDB" id="A0A5P2HAU2"/>
<sequence length="220" mass="24153">MTNGFDISIIARSWPFLLDGLGTSVLVTLVAMVAGLFLGLLLALARLSGRPWLARPAALYVNGFRAVPLILVIFWFYFLVPLIVGRPVGAMPSALIAFSLFEAAYYSEILRAGLQSVRTGQWQAAAASGLRPAQALRFVVLPQALRNMLPVLITQAVILFQDTSLVYVISLRDFMTSAGIVATRENRLVEMYVFAALVYFTLCVSFSALAHVAERRWSHA</sequence>
<feature type="transmembrane region" description="Helical" evidence="12">
    <location>
        <begin position="191"/>
        <end position="213"/>
    </location>
</feature>
<dbReference type="OrthoDB" id="9771188at2"/>
<keyword evidence="5 12" id="KW-0812">Transmembrane</keyword>
<evidence type="ECO:0000256" key="4">
    <source>
        <dbReference type="ARBA" id="ARBA00022475"/>
    </source>
</evidence>
<protein>
    <recommendedName>
        <fullName evidence="11">Glutamate/aspartate import permease protein GltK</fullName>
    </recommendedName>
</protein>
<feature type="domain" description="ABC transmembrane type-1" evidence="13">
    <location>
        <begin position="21"/>
        <end position="210"/>
    </location>
</feature>
<proteinExistence type="inferred from homology"/>
<dbReference type="RefSeq" id="WP_150375259.1">
    <property type="nucleotide sequence ID" value="NZ_CP044067.1"/>
</dbReference>
<evidence type="ECO:0000256" key="1">
    <source>
        <dbReference type="ARBA" id="ARBA00004429"/>
    </source>
</evidence>
<feature type="transmembrane region" description="Helical" evidence="12">
    <location>
        <begin position="57"/>
        <end position="78"/>
    </location>
</feature>
<organism evidence="14 15">
    <name type="scientific">Cupriavidus pauculus</name>
    <dbReference type="NCBI Taxonomy" id="82633"/>
    <lineage>
        <taxon>Bacteria</taxon>
        <taxon>Pseudomonadati</taxon>
        <taxon>Pseudomonadota</taxon>
        <taxon>Betaproteobacteria</taxon>
        <taxon>Burkholderiales</taxon>
        <taxon>Burkholderiaceae</taxon>
        <taxon>Cupriavidus</taxon>
    </lineage>
</organism>
<evidence type="ECO:0000259" key="13">
    <source>
        <dbReference type="PROSITE" id="PS50928"/>
    </source>
</evidence>
<dbReference type="PANTHER" id="PTHR30614">
    <property type="entry name" value="MEMBRANE COMPONENT OF AMINO ACID ABC TRANSPORTER"/>
    <property type="match status" value="1"/>
</dbReference>
<feature type="transmembrane region" description="Helical" evidence="12">
    <location>
        <begin position="151"/>
        <end position="171"/>
    </location>
</feature>
<evidence type="ECO:0000256" key="9">
    <source>
        <dbReference type="ARBA" id="ARBA00060298"/>
    </source>
</evidence>
<comment type="function">
    <text evidence="9">Part of the ABC transporter complex GltIJKL involved in glutamate and aspartate uptake. Probably responsible for the translocation of the substrate across the membrane.</text>
</comment>
<comment type="similarity">
    <text evidence="2">Belongs to the binding-protein-dependent transport system permease family. HisMQ subfamily.</text>
</comment>
<evidence type="ECO:0000256" key="11">
    <source>
        <dbReference type="ARBA" id="ARBA00073645"/>
    </source>
</evidence>
<keyword evidence="3 12" id="KW-0813">Transport</keyword>
<name>A0A5P2HAU2_9BURK</name>
<dbReference type="InterPro" id="IPR010065">
    <property type="entry name" value="AA_ABC_transptr_permease_3TM"/>
</dbReference>
<reference evidence="14 15" key="1">
    <citation type="submission" date="2019-09" db="EMBL/GenBank/DDBJ databases">
        <title>FDA dAtabase for Regulatory Grade micrObial Sequences (FDA-ARGOS): Supporting development and validation of Infectious Disease Dx tests.</title>
        <authorList>
            <person name="Sciortino C."/>
            <person name="Tallon L."/>
            <person name="Sadzewicz L."/>
            <person name="Vavikolanu K."/>
            <person name="Mehta A."/>
            <person name="Aluvathingal J."/>
            <person name="Nadendla S."/>
            <person name="Nandy P."/>
            <person name="Geyer C."/>
            <person name="Yan Y."/>
            <person name="Sichtig H."/>
        </authorList>
    </citation>
    <scope>NUCLEOTIDE SEQUENCE [LARGE SCALE GENOMIC DNA]</scope>
    <source>
        <strain evidence="14 15">FDAARGOS_664</strain>
    </source>
</reference>
<comment type="subcellular location">
    <subcellularLocation>
        <location evidence="1">Cell inner membrane</location>
        <topology evidence="1">Multi-pass membrane protein</topology>
    </subcellularLocation>
    <subcellularLocation>
        <location evidence="12">Cell membrane</location>
        <topology evidence="12">Multi-pass membrane protein</topology>
    </subcellularLocation>
</comment>
<dbReference type="InterPro" id="IPR000515">
    <property type="entry name" value="MetI-like"/>
</dbReference>
<evidence type="ECO:0000256" key="2">
    <source>
        <dbReference type="ARBA" id="ARBA00010072"/>
    </source>
</evidence>
<dbReference type="EMBL" id="CP044067">
    <property type="protein sequence ID" value="QET05202.1"/>
    <property type="molecule type" value="Genomic_DNA"/>
</dbReference>
<evidence type="ECO:0000256" key="6">
    <source>
        <dbReference type="ARBA" id="ARBA00022970"/>
    </source>
</evidence>
<evidence type="ECO:0000256" key="3">
    <source>
        <dbReference type="ARBA" id="ARBA00022448"/>
    </source>
</evidence>
<accession>A0A5P2HAU2</accession>
<keyword evidence="6" id="KW-0029">Amino-acid transport</keyword>
<comment type="subunit">
    <text evidence="10">The complex is composed of two ATP-binding proteins (GltL), two transmembrane proteins (GltJ and GltK) and a solute-binding protein (GltI).</text>
</comment>
<dbReference type="GO" id="GO:0022857">
    <property type="term" value="F:transmembrane transporter activity"/>
    <property type="evidence" value="ECO:0007669"/>
    <property type="project" value="InterPro"/>
</dbReference>
<keyword evidence="7 12" id="KW-1133">Transmembrane helix</keyword>
<evidence type="ECO:0000313" key="15">
    <source>
        <dbReference type="Proteomes" id="UP000322822"/>
    </source>
</evidence>